<keyword evidence="1" id="KW-0812">Transmembrane</keyword>
<keyword evidence="1" id="KW-0472">Membrane</keyword>
<accession>A0ABR8EBF2</accession>
<dbReference type="CDD" id="cd06438">
    <property type="entry name" value="EpsO_like"/>
    <property type="match status" value="1"/>
</dbReference>
<dbReference type="SUPFAM" id="SSF53448">
    <property type="entry name" value="Nucleotide-diphospho-sugar transferases"/>
    <property type="match status" value="1"/>
</dbReference>
<comment type="caution">
    <text evidence="2">The sequence shown here is derived from an EMBL/GenBank/DDBJ whole genome shotgun (WGS) entry which is preliminary data.</text>
</comment>
<organism evidence="2 3">
    <name type="scientific">Planktothricoides raciborskii FACHB-1370</name>
    <dbReference type="NCBI Taxonomy" id="2949576"/>
    <lineage>
        <taxon>Bacteria</taxon>
        <taxon>Bacillati</taxon>
        <taxon>Cyanobacteriota</taxon>
        <taxon>Cyanophyceae</taxon>
        <taxon>Oscillatoriophycideae</taxon>
        <taxon>Oscillatoriales</taxon>
        <taxon>Oscillatoriaceae</taxon>
        <taxon>Planktothricoides</taxon>
    </lineage>
</organism>
<dbReference type="PANTHER" id="PTHR48090:SF6">
    <property type="entry name" value="SLR5056 PROTEIN"/>
    <property type="match status" value="1"/>
</dbReference>
<feature type="transmembrane region" description="Helical" evidence="1">
    <location>
        <begin position="334"/>
        <end position="357"/>
    </location>
</feature>
<protein>
    <submittedName>
        <fullName evidence="2">Glycosyltransferase family 2 protein</fullName>
    </submittedName>
</protein>
<evidence type="ECO:0000313" key="3">
    <source>
        <dbReference type="Proteomes" id="UP000641954"/>
    </source>
</evidence>
<feature type="transmembrane region" description="Helical" evidence="1">
    <location>
        <begin position="364"/>
        <end position="386"/>
    </location>
</feature>
<gene>
    <name evidence="2" type="ORF">H6G72_10035</name>
</gene>
<sequence length="406" mass="44334">MLINQLIMPVVETVLSIIAAILFIPITVLSIECFAAILPNKKVGKNDEKSRPTLAILMPAHNEAPVISQTLKTLVPQLKNDDKLVVIADNCSDDTAKIARELGATAIERQDSERRGKGYALDYGLKFIEKEPPEVVVLVDADCICHPDSIDRIARLALAENRPVQALYLMEQPPKPSPRDAVSALAFMVKNLVRPRGLNRLGLPCLLTGTGMAFPWSVIRQASLASGNIVEDLQLGLDLAIAGYAPRFCGDAKVTGILPQQQEAAKSQRTRWEHGYLQTLFAQVPQMLAAALTQKRLDLLALALELCVPPLSFLVMIWVGGAIAALLATTLGGSGLPAIIFGIQGLLIFLSILVAWAKFGRESLPALTLLAVPLYLLWKIPLYLAFLFKPQTKWVRTERDTLDSPD</sequence>
<reference evidence="2 3" key="1">
    <citation type="journal article" date="2020" name="ISME J.">
        <title>Comparative genomics reveals insights into cyanobacterial evolution and habitat adaptation.</title>
        <authorList>
            <person name="Chen M.Y."/>
            <person name="Teng W.K."/>
            <person name="Zhao L."/>
            <person name="Hu C.X."/>
            <person name="Zhou Y.K."/>
            <person name="Han B.P."/>
            <person name="Song L.R."/>
            <person name="Shu W.S."/>
        </authorList>
    </citation>
    <scope>NUCLEOTIDE SEQUENCE [LARGE SCALE GENOMIC DNA]</scope>
    <source>
        <strain evidence="2 3">FACHB-1370</strain>
    </source>
</reference>
<dbReference type="Gene3D" id="3.90.550.10">
    <property type="entry name" value="Spore Coat Polysaccharide Biosynthesis Protein SpsA, Chain A"/>
    <property type="match status" value="1"/>
</dbReference>
<dbReference type="Pfam" id="PF13641">
    <property type="entry name" value="Glyco_tranf_2_3"/>
    <property type="match status" value="1"/>
</dbReference>
<dbReference type="Proteomes" id="UP000641954">
    <property type="component" value="Unassembled WGS sequence"/>
</dbReference>
<name>A0ABR8EBF2_9CYAN</name>
<dbReference type="EMBL" id="JACJSK010000011">
    <property type="protein sequence ID" value="MBD2544179.1"/>
    <property type="molecule type" value="Genomic_DNA"/>
</dbReference>
<feature type="transmembrane region" description="Helical" evidence="1">
    <location>
        <begin position="299"/>
        <end position="328"/>
    </location>
</feature>
<evidence type="ECO:0000256" key="1">
    <source>
        <dbReference type="SAM" id="Phobius"/>
    </source>
</evidence>
<dbReference type="InterPro" id="IPR029044">
    <property type="entry name" value="Nucleotide-diphossugar_trans"/>
</dbReference>
<feature type="transmembrane region" description="Helical" evidence="1">
    <location>
        <begin position="14"/>
        <end position="38"/>
    </location>
</feature>
<dbReference type="RefSeq" id="WP_190878102.1">
    <property type="nucleotide sequence ID" value="NZ_JACJSK010000011.1"/>
</dbReference>
<proteinExistence type="predicted"/>
<keyword evidence="1" id="KW-1133">Transmembrane helix</keyword>
<dbReference type="PANTHER" id="PTHR48090">
    <property type="entry name" value="UNDECAPRENYL-PHOSPHATE 4-DEOXY-4-FORMAMIDO-L-ARABINOSE TRANSFERASE-RELATED"/>
    <property type="match status" value="1"/>
</dbReference>
<keyword evidence="3" id="KW-1185">Reference proteome</keyword>
<dbReference type="InterPro" id="IPR050256">
    <property type="entry name" value="Glycosyltransferase_2"/>
</dbReference>
<evidence type="ECO:0000313" key="2">
    <source>
        <dbReference type="EMBL" id="MBD2544179.1"/>
    </source>
</evidence>